<keyword evidence="3" id="KW-0540">Nuclease</keyword>
<keyword evidence="2" id="KW-0548">Nucleotidyltransferase</keyword>
<dbReference type="PANTHER" id="PTHR34072:SF59">
    <property type="entry name" value="CCHC-TYPE INTEGRASE"/>
    <property type="match status" value="1"/>
</dbReference>
<evidence type="ECO:0000313" key="8">
    <source>
        <dbReference type="EMBL" id="CAD1823466.1"/>
    </source>
</evidence>
<dbReference type="SUPFAM" id="SSF56672">
    <property type="entry name" value="DNA/RNA polymerases"/>
    <property type="match status" value="1"/>
</dbReference>
<dbReference type="CDD" id="cd09274">
    <property type="entry name" value="RNase_HI_RT_Ty3"/>
    <property type="match status" value="1"/>
</dbReference>
<dbReference type="InterPro" id="IPR041373">
    <property type="entry name" value="RT_RNaseH"/>
</dbReference>
<gene>
    <name evidence="8" type="ORF">CB5_LOCUS6677</name>
</gene>
<dbReference type="EMBL" id="LR862143">
    <property type="protein sequence ID" value="CAD1823466.1"/>
    <property type="molecule type" value="Genomic_DNA"/>
</dbReference>
<evidence type="ECO:0000256" key="4">
    <source>
        <dbReference type="ARBA" id="ARBA00022759"/>
    </source>
</evidence>
<dbReference type="Pfam" id="PF17917">
    <property type="entry name" value="RT_RNaseH"/>
    <property type="match status" value="1"/>
</dbReference>
<keyword evidence="5" id="KW-0378">Hydrolase</keyword>
<name>A0A6V7NYJ2_ANACO</name>
<reference evidence="8" key="1">
    <citation type="submission" date="2020-07" db="EMBL/GenBank/DDBJ databases">
        <authorList>
            <person name="Lin J."/>
        </authorList>
    </citation>
    <scope>NUCLEOTIDE SEQUENCE</scope>
</reference>
<sequence>MRRRLVRGDELLADVNSELSTFDMFVDTCQDSFDVFPDVDSSPLANMQTNLSRLVSKSISLVAYKAAQDDYEKNYPTHDLELAAVVFALKVWRHYFYGEHYEVFTDHKSLKYLFTQMELNFRQRRWLELLKDYDISIQYHPGKPNMVADALSRKAVQSLSMIITQQKPLLEELQLLRLEIVSPGSTTRLMSMVLKPTLLDRIREKQSGDPHLLRIRE</sequence>
<evidence type="ECO:0000256" key="5">
    <source>
        <dbReference type="ARBA" id="ARBA00022801"/>
    </source>
</evidence>
<evidence type="ECO:0000256" key="1">
    <source>
        <dbReference type="ARBA" id="ARBA00022679"/>
    </source>
</evidence>
<feature type="domain" description="Reverse transcriptase RNase H-like" evidence="7">
    <location>
        <begin position="59"/>
        <end position="133"/>
    </location>
</feature>
<dbReference type="AlphaFoldDB" id="A0A6V7NYJ2"/>
<keyword evidence="4" id="KW-0255">Endonuclease</keyword>
<dbReference type="GO" id="GO:0004519">
    <property type="term" value="F:endonuclease activity"/>
    <property type="evidence" value="ECO:0007669"/>
    <property type="project" value="UniProtKB-KW"/>
</dbReference>
<keyword evidence="6" id="KW-0695">RNA-directed DNA polymerase</keyword>
<evidence type="ECO:0000259" key="7">
    <source>
        <dbReference type="Pfam" id="PF17917"/>
    </source>
</evidence>
<evidence type="ECO:0000256" key="3">
    <source>
        <dbReference type="ARBA" id="ARBA00022722"/>
    </source>
</evidence>
<dbReference type="GO" id="GO:0016787">
    <property type="term" value="F:hydrolase activity"/>
    <property type="evidence" value="ECO:0007669"/>
    <property type="project" value="UniProtKB-KW"/>
</dbReference>
<keyword evidence="1" id="KW-0808">Transferase</keyword>
<dbReference type="InterPro" id="IPR043502">
    <property type="entry name" value="DNA/RNA_pol_sf"/>
</dbReference>
<dbReference type="GO" id="GO:0003964">
    <property type="term" value="F:RNA-directed DNA polymerase activity"/>
    <property type="evidence" value="ECO:0007669"/>
    <property type="project" value="UniProtKB-KW"/>
</dbReference>
<organism evidence="8">
    <name type="scientific">Ananas comosus var. bracteatus</name>
    <name type="common">red pineapple</name>
    <dbReference type="NCBI Taxonomy" id="296719"/>
    <lineage>
        <taxon>Eukaryota</taxon>
        <taxon>Viridiplantae</taxon>
        <taxon>Streptophyta</taxon>
        <taxon>Embryophyta</taxon>
        <taxon>Tracheophyta</taxon>
        <taxon>Spermatophyta</taxon>
        <taxon>Magnoliopsida</taxon>
        <taxon>Liliopsida</taxon>
        <taxon>Poales</taxon>
        <taxon>Bromeliaceae</taxon>
        <taxon>Bromelioideae</taxon>
        <taxon>Ananas</taxon>
    </lineage>
</organism>
<accession>A0A6V7NYJ2</accession>
<dbReference type="PANTHER" id="PTHR34072">
    <property type="entry name" value="ENZYMATIC POLYPROTEIN-RELATED"/>
    <property type="match status" value="1"/>
</dbReference>
<protein>
    <recommendedName>
        <fullName evidence="7">Reverse transcriptase RNase H-like domain-containing protein</fullName>
    </recommendedName>
</protein>
<proteinExistence type="predicted"/>
<evidence type="ECO:0000256" key="6">
    <source>
        <dbReference type="ARBA" id="ARBA00022918"/>
    </source>
</evidence>
<evidence type="ECO:0000256" key="2">
    <source>
        <dbReference type="ARBA" id="ARBA00022695"/>
    </source>
</evidence>